<evidence type="ECO:0000313" key="2">
    <source>
        <dbReference type="Proteomes" id="UP000269591"/>
    </source>
</evidence>
<proteinExistence type="predicted"/>
<reference evidence="2" key="1">
    <citation type="submission" date="2018-05" db="EMBL/GenBank/DDBJ databases">
        <title>Genome Sequencing of selected type strains of the family Eggerthellaceae.</title>
        <authorList>
            <person name="Danylec N."/>
            <person name="Stoll D.A."/>
            <person name="Doetsch A."/>
            <person name="Huch M."/>
        </authorList>
    </citation>
    <scope>NUCLEOTIDE SEQUENCE [LARGE SCALE GENOMIC DNA]</scope>
    <source>
        <strain evidence="2">DSM 24851</strain>
    </source>
</reference>
<accession>A0A3N0B621</accession>
<dbReference type="Proteomes" id="UP000269591">
    <property type="component" value="Unassembled WGS sequence"/>
</dbReference>
<dbReference type="RefSeq" id="WP_123207925.1">
    <property type="nucleotide sequence ID" value="NZ_JBHTHO010000008.1"/>
</dbReference>
<protein>
    <submittedName>
        <fullName evidence="1">CopG family transcriptional regulator</fullName>
    </submittedName>
</protein>
<comment type="caution">
    <text evidence="1">The sequence shown here is derived from an EMBL/GenBank/DDBJ whole genome shotgun (WGS) entry which is preliminary data.</text>
</comment>
<evidence type="ECO:0000313" key="1">
    <source>
        <dbReference type="EMBL" id="RNL42066.1"/>
    </source>
</evidence>
<gene>
    <name evidence="1" type="ORF">DMP06_01260</name>
</gene>
<name>A0A3N0B621_9ACTN</name>
<dbReference type="NCBIfam" id="NF047399">
    <property type="entry name" value="BrnA_antitoxin_add"/>
    <property type="match status" value="1"/>
</dbReference>
<keyword evidence="2" id="KW-1185">Reference proteome</keyword>
<dbReference type="AlphaFoldDB" id="A0A3N0B621"/>
<organism evidence="1 2">
    <name type="scientific">Slackia equolifaciens</name>
    <dbReference type="NCBI Taxonomy" id="498718"/>
    <lineage>
        <taxon>Bacteria</taxon>
        <taxon>Bacillati</taxon>
        <taxon>Actinomycetota</taxon>
        <taxon>Coriobacteriia</taxon>
        <taxon>Eggerthellales</taxon>
        <taxon>Eggerthellaceae</taxon>
        <taxon>Slackia</taxon>
    </lineage>
</organism>
<dbReference type="OrthoDB" id="9798485at2"/>
<sequence>MTGDETKITPDNLLEKFDAGEDVSDYFDFEHGAMVYPEEKVAVRHIKIGSDDETRRVNVDFPRWVVEALDREAKRIGVGRQAVIKTWIVQHLDEMGERPA</sequence>
<dbReference type="EMBL" id="QIBX01000001">
    <property type="protein sequence ID" value="RNL42066.1"/>
    <property type="molecule type" value="Genomic_DNA"/>
</dbReference>